<keyword evidence="6 8" id="KW-1133">Transmembrane helix</keyword>
<dbReference type="EMBL" id="LGFG01000004">
    <property type="protein sequence ID" value="KUK23776.1"/>
    <property type="molecule type" value="Genomic_DNA"/>
</dbReference>
<evidence type="ECO:0000256" key="3">
    <source>
        <dbReference type="ARBA" id="ARBA00022448"/>
    </source>
</evidence>
<dbReference type="CDD" id="cd01116">
    <property type="entry name" value="P_permease"/>
    <property type="match status" value="1"/>
</dbReference>
<keyword evidence="5 8" id="KW-0812">Transmembrane</keyword>
<feature type="transmembrane region" description="Helical" evidence="8">
    <location>
        <begin position="6"/>
        <end position="21"/>
    </location>
</feature>
<evidence type="ECO:0000256" key="5">
    <source>
        <dbReference type="ARBA" id="ARBA00022692"/>
    </source>
</evidence>
<keyword evidence="7 8" id="KW-0472">Membrane</keyword>
<dbReference type="Pfam" id="PF03600">
    <property type="entry name" value="CitMHS"/>
    <property type="match status" value="1"/>
</dbReference>
<proteinExistence type="inferred from homology"/>
<sequence>MFEDAVVSLLIFIIVYLFIILEKHHRAVITMLGGSAALFLVFKDPIEALVRYVDFNTIFLLIGMMIFVSVTKRSGLFHFLGLYSIKLSRGSVFFFFVSINFLVALLSSFLDNVTTILVFVPVTLVVCDTVDLDPVPFVISEIISSNIGGTATMIGDPPNIMIASAAKLHFLDFVVNVAPAAVLTLIVTLIFLSAVYRRVIFRKIPVEVVKGFEPRRAIVDKKLFYLSIILTLVVLVLFSLQKPLGLESFEVALLAGFLSLAFLNKKDIEDVFKEIEWGVIFFFIGLFLVVGALEEAGVLEKISELVIRLSKGKMEGTLISILGISGLSSAFVDNIPFTATMIPVIKKLAVLAPETFSDLRPLWWALSLGACLGGNGTLIGASANVVGTSLIADRKHITFWEYFKIGFPVLILSLLVSGVYLLIRY</sequence>
<keyword evidence="3" id="KW-0813">Transport</keyword>
<comment type="subcellular location">
    <subcellularLocation>
        <location evidence="1">Cell membrane</location>
        <topology evidence="1">Multi-pass membrane protein</topology>
    </subcellularLocation>
</comment>
<gene>
    <name evidence="10" type="ORF">XD57_0122</name>
</gene>
<accession>A0A101ES07</accession>
<keyword evidence="4" id="KW-1003">Cell membrane</keyword>
<dbReference type="InterPro" id="IPR004680">
    <property type="entry name" value="Cit_transptr-like_dom"/>
</dbReference>
<evidence type="ECO:0000256" key="6">
    <source>
        <dbReference type="ARBA" id="ARBA00022989"/>
    </source>
</evidence>
<evidence type="ECO:0000256" key="1">
    <source>
        <dbReference type="ARBA" id="ARBA00004651"/>
    </source>
</evidence>
<feature type="transmembrane region" description="Helical" evidence="8">
    <location>
        <begin position="173"/>
        <end position="196"/>
    </location>
</feature>
<feature type="transmembrane region" description="Helical" evidence="8">
    <location>
        <begin position="318"/>
        <end position="342"/>
    </location>
</feature>
<evidence type="ECO:0000313" key="11">
    <source>
        <dbReference type="Proteomes" id="UP000058636"/>
    </source>
</evidence>
<evidence type="ECO:0000256" key="7">
    <source>
        <dbReference type="ARBA" id="ARBA00023136"/>
    </source>
</evidence>
<feature type="domain" description="Citrate transporter-like" evidence="9">
    <location>
        <begin position="16"/>
        <end position="369"/>
    </location>
</feature>
<evidence type="ECO:0000256" key="4">
    <source>
        <dbReference type="ARBA" id="ARBA00022475"/>
    </source>
</evidence>
<dbReference type="PANTHER" id="PTHR43568:SF1">
    <property type="entry name" value="P PROTEIN"/>
    <property type="match status" value="1"/>
</dbReference>
<dbReference type="GO" id="GO:0015105">
    <property type="term" value="F:arsenite transmembrane transporter activity"/>
    <property type="evidence" value="ECO:0007669"/>
    <property type="project" value="InterPro"/>
</dbReference>
<name>A0A101ES07_9THEM</name>
<evidence type="ECO:0000259" key="9">
    <source>
        <dbReference type="Pfam" id="PF03600"/>
    </source>
</evidence>
<dbReference type="OMA" id="EAGFFAW"/>
<comment type="caution">
    <text evidence="10">The sequence shown here is derived from an EMBL/GenBank/DDBJ whole genome shotgun (WGS) entry which is preliminary data.</text>
</comment>
<protein>
    <submittedName>
        <fullName evidence="10">Citrate transporter</fullName>
    </submittedName>
</protein>
<feature type="transmembrane region" description="Helical" evidence="8">
    <location>
        <begin position="223"/>
        <end position="240"/>
    </location>
</feature>
<dbReference type="Proteomes" id="UP000058636">
    <property type="component" value="Unassembled WGS sequence"/>
</dbReference>
<feature type="transmembrane region" description="Helical" evidence="8">
    <location>
        <begin position="405"/>
        <end position="423"/>
    </location>
</feature>
<feature type="transmembrane region" description="Helical" evidence="8">
    <location>
        <begin position="362"/>
        <end position="385"/>
    </location>
</feature>
<reference evidence="10 11" key="1">
    <citation type="journal article" date="2015" name="MBio">
        <title>Genome-Resolved Metagenomic Analysis Reveals Roles for Candidate Phyla and Other Microbial Community Members in Biogeochemical Transformations in Oil Reservoirs.</title>
        <authorList>
            <person name="Hu P."/>
            <person name="Tom L."/>
            <person name="Singh A."/>
            <person name="Thomas B.C."/>
            <person name="Baker B.J."/>
            <person name="Piceno Y.M."/>
            <person name="Andersen G.L."/>
            <person name="Banfield J.F."/>
        </authorList>
    </citation>
    <scope>NUCLEOTIDE SEQUENCE [LARGE SCALE GENOMIC DNA]</scope>
    <source>
        <strain evidence="10">46_26</strain>
    </source>
</reference>
<dbReference type="RefSeq" id="WP_011944212.1">
    <property type="nucleotide sequence ID" value="NZ_DAITJQ010000001.1"/>
</dbReference>
<comment type="similarity">
    <text evidence="2">Belongs to the CitM (TC 2.A.11) transporter family.</text>
</comment>
<organism evidence="10 11">
    <name type="scientific">Thermotoga petrophila</name>
    <dbReference type="NCBI Taxonomy" id="93929"/>
    <lineage>
        <taxon>Bacteria</taxon>
        <taxon>Thermotogati</taxon>
        <taxon>Thermotogota</taxon>
        <taxon>Thermotogae</taxon>
        <taxon>Thermotogales</taxon>
        <taxon>Thermotogaceae</taxon>
        <taxon>Thermotoga</taxon>
    </lineage>
</organism>
<dbReference type="AlphaFoldDB" id="A0A101ES07"/>
<evidence type="ECO:0000256" key="2">
    <source>
        <dbReference type="ARBA" id="ARBA00009843"/>
    </source>
</evidence>
<dbReference type="GO" id="GO:0005886">
    <property type="term" value="C:plasma membrane"/>
    <property type="evidence" value="ECO:0007669"/>
    <property type="project" value="UniProtKB-SubCell"/>
</dbReference>
<dbReference type="PATRIC" id="fig|93930.3.peg.645"/>
<dbReference type="InterPro" id="IPR051475">
    <property type="entry name" value="Diverse_Ion_Transporter"/>
</dbReference>
<dbReference type="PANTHER" id="PTHR43568">
    <property type="entry name" value="P PROTEIN"/>
    <property type="match status" value="1"/>
</dbReference>
<evidence type="ECO:0000313" key="10">
    <source>
        <dbReference type="EMBL" id="KUK23776.1"/>
    </source>
</evidence>
<feature type="transmembrane region" description="Helical" evidence="8">
    <location>
        <begin position="92"/>
        <end position="110"/>
    </location>
</feature>
<dbReference type="PRINTS" id="PR00758">
    <property type="entry name" value="ARSENICPUMP"/>
</dbReference>
<feature type="transmembrane region" description="Helical" evidence="8">
    <location>
        <begin position="52"/>
        <end position="71"/>
    </location>
</feature>
<dbReference type="InterPro" id="IPR000802">
    <property type="entry name" value="Arsenical_pump_ArsB"/>
</dbReference>
<feature type="transmembrane region" description="Helical" evidence="8">
    <location>
        <begin position="275"/>
        <end position="293"/>
    </location>
</feature>
<evidence type="ECO:0000256" key="8">
    <source>
        <dbReference type="SAM" id="Phobius"/>
    </source>
</evidence>